<dbReference type="InterPro" id="IPR006037">
    <property type="entry name" value="RCK_C"/>
</dbReference>
<keyword evidence="4" id="KW-0677">Repeat</keyword>
<dbReference type="PANTHER" id="PTHR43652">
    <property type="entry name" value="BASIC AMINO ACID ANTIPORTER YFCC-RELATED"/>
    <property type="match status" value="1"/>
</dbReference>
<dbReference type="Pfam" id="PF03600">
    <property type="entry name" value="CitMHS"/>
    <property type="match status" value="1"/>
</dbReference>
<comment type="caution">
    <text evidence="9">The sequence shown here is derived from an EMBL/GenBank/DDBJ whole genome shotgun (WGS) entry which is preliminary data.</text>
</comment>
<keyword evidence="5 7" id="KW-1133">Transmembrane helix</keyword>
<feature type="transmembrane region" description="Helical" evidence="7">
    <location>
        <begin position="571"/>
        <end position="591"/>
    </location>
</feature>
<dbReference type="InterPro" id="IPR004680">
    <property type="entry name" value="Cit_transptr-like_dom"/>
</dbReference>
<feature type="transmembrane region" description="Helical" evidence="7">
    <location>
        <begin position="163"/>
        <end position="185"/>
    </location>
</feature>
<dbReference type="EMBL" id="NIBS01000007">
    <property type="protein sequence ID" value="PHM28112.1"/>
    <property type="molecule type" value="Genomic_DNA"/>
</dbReference>
<dbReference type="GO" id="GO:0005886">
    <property type="term" value="C:plasma membrane"/>
    <property type="evidence" value="ECO:0007669"/>
    <property type="project" value="TreeGrafter"/>
</dbReference>
<evidence type="ECO:0000313" key="10">
    <source>
        <dbReference type="Proteomes" id="UP000225833"/>
    </source>
</evidence>
<evidence type="ECO:0000256" key="5">
    <source>
        <dbReference type="ARBA" id="ARBA00022989"/>
    </source>
</evidence>
<dbReference type="InterPro" id="IPR036721">
    <property type="entry name" value="RCK_C_sf"/>
</dbReference>
<dbReference type="PROSITE" id="PS51202">
    <property type="entry name" value="RCK_C"/>
    <property type="match status" value="2"/>
</dbReference>
<name>A0A2D0J1X1_XENBU</name>
<comment type="subcellular location">
    <subcellularLocation>
        <location evidence="1">Membrane</location>
        <topology evidence="1">Multi-pass membrane protein</topology>
    </subcellularLocation>
</comment>
<proteinExistence type="predicted"/>
<feature type="transmembrane region" description="Helical" evidence="7">
    <location>
        <begin position="484"/>
        <end position="506"/>
    </location>
</feature>
<evidence type="ECO:0000256" key="3">
    <source>
        <dbReference type="ARBA" id="ARBA00022692"/>
    </source>
</evidence>
<accession>A0A2D0J1X1</accession>
<evidence type="ECO:0000313" key="9">
    <source>
        <dbReference type="EMBL" id="PHM28112.1"/>
    </source>
</evidence>
<dbReference type="SUPFAM" id="SSF116726">
    <property type="entry name" value="TrkA C-terminal domain-like"/>
    <property type="match status" value="2"/>
</dbReference>
<feature type="transmembrane region" description="Helical" evidence="7">
    <location>
        <begin position="526"/>
        <end position="559"/>
    </location>
</feature>
<keyword evidence="2" id="KW-0813">Transport</keyword>
<dbReference type="InterPro" id="IPR051679">
    <property type="entry name" value="DASS-Related_Transporters"/>
</dbReference>
<feature type="transmembrane region" description="Helical" evidence="7">
    <location>
        <begin position="448"/>
        <end position="472"/>
    </location>
</feature>
<dbReference type="Pfam" id="PF02080">
    <property type="entry name" value="TrkA_C"/>
    <property type="match status" value="2"/>
</dbReference>
<evidence type="ECO:0000259" key="8">
    <source>
        <dbReference type="PROSITE" id="PS51202"/>
    </source>
</evidence>
<dbReference type="GO" id="GO:0006813">
    <property type="term" value="P:potassium ion transport"/>
    <property type="evidence" value="ECO:0007669"/>
    <property type="project" value="InterPro"/>
</dbReference>
<feature type="transmembrane region" description="Helical" evidence="7">
    <location>
        <begin position="29"/>
        <end position="45"/>
    </location>
</feature>
<protein>
    <submittedName>
        <fullName evidence="9">Putative divalent ion symporter</fullName>
    </submittedName>
</protein>
<keyword evidence="3 7" id="KW-0812">Transmembrane</keyword>
<dbReference type="AlphaFoldDB" id="A0A2D0J1X1"/>
<feature type="transmembrane region" description="Helical" evidence="7">
    <location>
        <begin position="197"/>
        <end position="219"/>
    </location>
</feature>
<evidence type="ECO:0000256" key="6">
    <source>
        <dbReference type="ARBA" id="ARBA00023136"/>
    </source>
</evidence>
<dbReference type="GO" id="GO:0008324">
    <property type="term" value="F:monoatomic cation transmembrane transporter activity"/>
    <property type="evidence" value="ECO:0007669"/>
    <property type="project" value="InterPro"/>
</dbReference>
<sequence>MAIRFLLIIPGLPVDRPAFLIEAVLNSELLWVLTLLLIAIVLFTTNKVRMDVVALLVIIAFVLSGTLSLNEATIGFSDPNVLLIAALFVIGEGLVRTGVAYQMGDWLVRVAGNSETRMLALLMLSVAGLGAFMSSTGVVAIFIPVVLSVATRMQTSPGRLMMPLGFAGLISGMMTLVATPPNMVVNSELVREGLHGFGFFSITPIGILVLLAGIVYMLIVRHWLGSKTPQKTDERYHRSFRDLIRDYKLSGRARRLAIRQNSPLIGHSLDELGLRARYGANVIGIERWRKFRRVMVAATGETEFRQQDVLLVDMSDSDVDLRQFCSEQQLEPMILRGEYFSDQSRDVGMAEISVLPESDLLGQSLRSMKFRTRYGLNVVGIRRSGKALVGKLVDEPLLLGDMLLVIGDWKLVRELKTKAPDFIVLNLPIEVESAAPAASQAPHALFCLALMVAMMLTNEIPNFIAALIACLLMGKFRCIDMESAYRAIHWPSLILIVGMMPFALALQKTGGIDLIVSGLMDIAGNMGPRAMLICLFVLCAVIGLFISNTATAVLMAPIAIAAAKEMSVSPLPFAMIIGVAASAAFMTPVSSPVNTLILGPGGYRFADFLKLGVPFTFIVLGISVAIIPVLFPF</sequence>
<feature type="transmembrane region" description="Helical" evidence="7">
    <location>
        <begin position="611"/>
        <end position="631"/>
    </location>
</feature>
<feature type="domain" description="RCK C-terminal" evidence="8">
    <location>
        <begin position="241"/>
        <end position="330"/>
    </location>
</feature>
<evidence type="ECO:0000256" key="2">
    <source>
        <dbReference type="ARBA" id="ARBA00022448"/>
    </source>
</evidence>
<organism evidence="9 10">
    <name type="scientific">Xenorhabdus budapestensis</name>
    <dbReference type="NCBI Taxonomy" id="290110"/>
    <lineage>
        <taxon>Bacteria</taxon>
        <taxon>Pseudomonadati</taxon>
        <taxon>Pseudomonadota</taxon>
        <taxon>Gammaproteobacteria</taxon>
        <taxon>Enterobacterales</taxon>
        <taxon>Morganellaceae</taxon>
        <taxon>Xenorhabdus</taxon>
    </lineage>
</organism>
<evidence type="ECO:0000256" key="4">
    <source>
        <dbReference type="ARBA" id="ARBA00022737"/>
    </source>
</evidence>
<keyword evidence="6 7" id="KW-0472">Membrane</keyword>
<dbReference type="Gene3D" id="3.30.70.1450">
    <property type="entry name" value="Regulator of K+ conductance, C-terminal domain"/>
    <property type="match status" value="2"/>
</dbReference>
<feature type="domain" description="RCK C-terminal" evidence="8">
    <location>
        <begin position="337"/>
        <end position="421"/>
    </location>
</feature>
<evidence type="ECO:0000256" key="7">
    <source>
        <dbReference type="SAM" id="Phobius"/>
    </source>
</evidence>
<dbReference type="Proteomes" id="UP000225833">
    <property type="component" value="Unassembled WGS sequence"/>
</dbReference>
<feature type="transmembrane region" description="Helical" evidence="7">
    <location>
        <begin position="119"/>
        <end position="143"/>
    </location>
</feature>
<reference evidence="9 10" key="1">
    <citation type="journal article" date="2017" name="Nat. Microbiol.">
        <title>Natural product diversity associated with the nematode symbionts Photorhabdus and Xenorhabdus.</title>
        <authorList>
            <person name="Tobias N.J."/>
            <person name="Wolff H."/>
            <person name="Djahanschiri B."/>
            <person name="Grundmann F."/>
            <person name="Kronenwerth M."/>
            <person name="Shi Y.M."/>
            <person name="Simonyi S."/>
            <person name="Grun P."/>
            <person name="Shapiro-Ilan D."/>
            <person name="Pidot S.J."/>
            <person name="Stinear T.P."/>
            <person name="Ebersberger I."/>
            <person name="Bode H.B."/>
        </authorList>
    </citation>
    <scope>NUCLEOTIDE SEQUENCE [LARGE SCALE GENOMIC DNA]</scope>
    <source>
        <strain evidence="9 10">DSM 16342</strain>
    </source>
</reference>
<feature type="transmembrane region" description="Helical" evidence="7">
    <location>
        <begin position="81"/>
        <end position="99"/>
    </location>
</feature>
<feature type="transmembrane region" description="Helical" evidence="7">
    <location>
        <begin position="52"/>
        <end position="69"/>
    </location>
</feature>
<dbReference type="PANTHER" id="PTHR43652:SF1">
    <property type="entry name" value="RESPONSE REGULATOR"/>
    <property type="match status" value="1"/>
</dbReference>
<gene>
    <name evidence="9" type="ORF">Xbud_01845</name>
</gene>
<evidence type="ECO:0000256" key="1">
    <source>
        <dbReference type="ARBA" id="ARBA00004141"/>
    </source>
</evidence>